<dbReference type="Proteomes" id="UP000774750">
    <property type="component" value="Unassembled WGS sequence"/>
</dbReference>
<keyword evidence="3" id="KW-1185">Reference proteome</keyword>
<proteinExistence type="predicted"/>
<reference evidence="2" key="2">
    <citation type="journal article" date="2021" name="Sci. Rep.">
        <title>The distribution of antibiotic resistance genes in chicken gut microbiota commensals.</title>
        <authorList>
            <person name="Juricova H."/>
            <person name="Matiasovicova J."/>
            <person name="Kubasova T."/>
            <person name="Cejkova D."/>
            <person name="Rychlik I."/>
        </authorList>
    </citation>
    <scope>NUCLEOTIDE SEQUENCE</scope>
    <source>
        <strain evidence="2">An559</strain>
    </source>
</reference>
<accession>A0A939BE86</accession>
<dbReference type="Gene3D" id="3.30.420.40">
    <property type="match status" value="2"/>
</dbReference>
<name>A0A939BE86_9FIRM</name>
<reference evidence="2" key="1">
    <citation type="submission" date="2020-08" db="EMBL/GenBank/DDBJ databases">
        <authorList>
            <person name="Cejkova D."/>
            <person name="Kubasova T."/>
            <person name="Jahodarova E."/>
            <person name="Rychlik I."/>
        </authorList>
    </citation>
    <scope>NUCLEOTIDE SEQUENCE</scope>
    <source>
        <strain evidence="2">An559</strain>
    </source>
</reference>
<dbReference type="Pfam" id="PF17989">
    <property type="entry name" value="ALP_N"/>
    <property type="match status" value="1"/>
</dbReference>
<gene>
    <name evidence="2" type="ORF">H6A12_05625</name>
</gene>
<comment type="caution">
    <text evidence="2">The sequence shown here is derived from an EMBL/GenBank/DDBJ whole genome shotgun (WGS) entry which is preliminary data.</text>
</comment>
<evidence type="ECO:0000313" key="2">
    <source>
        <dbReference type="EMBL" id="MBM6920636.1"/>
    </source>
</evidence>
<dbReference type="AlphaFoldDB" id="A0A939BE86"/>
<evidence type="ECO:0000259" key="1">
    <source>
        <dbReference type="Pfam" id="PF17989"/>
    </source>
</evidence>
<dbReference type="EMBL" id="JACJKY010000007">
    <property type="protein sequence ID" value="MBM6920636.1"/>
    <property type="molecule type" value="Genomic_DNA"/>
</dbReference>
<sequence length="308" mass="35405">MKKYKETYIIGIDHGYGNMKTANCCFQTGVTVYNKEPIFEDNLLVWNNKYYLISAEHKEFSADKMLDEDYYVLTLAAIAREMNIAKIYSADVLIAAGLPLTWVSEQREEFKRYLLKNETIDFNFKGKDYHIRIIGADIYPQGFAAIVNHLSDFSGVNMLCDIGNGTMNIMFVNDKKPNPNRCFTEKFGTHQCMLQIRENLMRVHHADPPEEMITRVLRFGTADIDGDYLKTITNTAKEYVEGIFRRLREHGYDSKLMKLYIVGGGGCMIRNFAEYDESRITVNDDICATSKGYERMLEMKLIKNGGAL</sequence>
<dbReference type="SUPFAM" id="SSF53067">
    <property type="entry name" value="Actin-like ATPase domain"/>
    <property type="match status" value="2"/>
</dbReference>
<dbReference type="CDD" id="cd10227">
    <property type="entry name" value="ASKHA_NBD_ParM-like"/>
    <property type="match status" value="1"/>
</dbReference>
<evidence type="ECO:0000313" key="3">
    <source>
        <dbReference type="Proteomes" id="UP000774750"/>
    </source>
</evidence>
<feature type="domain" description="Actin-like protein N-terminal" evidence="1">
    <location>
        <begin position="11"/>
        <end position="143"/>
    </location>
</feature>
<organism evidence="2 3">
    <name type="scientific">Merdimmobilis hominis</name>
    <dbReference type="NCBI Taxonomy" id="2897707"/>
    <lineage>
        <taxon>Bacteria</taxon>
        <taxon>Bacillati</taxon>
        <taxon>Bacillota</taxon>
        <taxon>Clostridia</taxon>
        <taxon>Eubacteriales</taxon>
        <taxon>Oscillospiraceae</taxon>
        <taxon>Merdimmobilis</taxon>
    </lineage>
</organism>
<dbReference type="RefSeq" id="WP_204445719.1">
    <property type="nucleotide sequence ID" value="NZ_JACJKY010000007.1"/>
</dbReference>
<dbReference type="InterPro" id="IPR043129">
    <property type="entry name" value="ATPase_NBD"/>
</dbReference>
<dbReference type="InterPro" id="IPR040607">
    <property type="entry name" value="ALP_N"/>
</dbReference>
<protein>
    <submittedName>
        <fullName evidence="2">ParM/StbA family protein</fullName>
    </submittedName>
</protein>